<dbReference type="Proteomes" id="UP000011087">
    <property type="component" value="Unassembled WGS sequence"/>
</dbReference>
<dbReference type="EMBL" id="JH993188">
    <property type="protein sequence ID" value="EKX32475.1"/>
    <property type="molecule type" value="Genomic_DNA"/>
</dbReference>
<dbReference type="OrthoDB" id="284718at2759"/>
<dbReference type="STRING" id="905079.L1I9E2"/>
<dbReference type="Pfam" id="PF03669">
    <property type="entry name" value="ASTER"/>
    <property type="match status" value="1"/>
</dbReference>
<evidence type="ECO:0000313" key="7">
    <source>
        <dbReference type="EMBL" id="EKX32475.1"/>
    </source>
</evidence>
<evidence type="ECO:0000256" key="1">
    <source>
        <dbReference type="ARBA" id="ARBA00004370"/>
    </source>
</evidence>
<dbReference type="OMA" id="MFGLMMK"/>
<protein>
    <recommendedName>
        <fullName evidence="10">Protein Asterix</fullName>
    </recommendedName>
</protein>
<evidence type="ECO:0000256" key="2">
    <source>
        <dbReference type="ARBA" id="ARBA00009066"/>
    </source>
</evidence>
<dbReference type="EnsemblProtists" id="EKX32475">
    <property type="protein sequence ID" value="EKX32475"/>
    <property type="gene ID" value="GUITHDRAFT_82283"/>
</dbReference>
<dbReference type="InterPro" id="IPR005351">
    <property type="entry name" value="ASTER"/>
</dbReference>
<dbReference type="GO" id="GO:0045048">
    <property type="term" value="P:protein insertion into ER membrane"/>
    <property type="evidence" value="ECO:0007669"/>
    <property type="project" value="InterPro"/>
</dbReference>
<dbReference type="GO" id="GO:0044183">
    <property type="term" value="F:protein folding chaperone"/>
    <property type="evidence" value="ECO:0007669"/>
    <property type="project" value="InterPro"/>
</dbReference>
<evidence type="ECO:0000256" key="4">
    <source>
        <dbReference type="ARBA" id="ARBA00022989"/>
    </source>
</evidence>
<reference evidence="8" key="3">
    <citation type="submission" date="2015-06" db="UniProtKB">
        <authorList>
            <consortium name="EnsemblProtists"/>
        </authorList>
    </citation>
    <scope>IDENTIFICATION</scope>
</reference>
<gene>
    <name evidence="7" type="ORF">GUITHDRAFT_82283</name>
</gene>
<keyword evidence="3" id="KW-0812">Transmembrane</keyword>
<comment type="similarity">
    <text evidence="2">Belongs to the Asterix family.</text>
</comment>
<evidence type="ECO:0000256" key="3">
    <source>
        <dbReference type="ARBA" id="ARBA00022692"/>
    </source>
</evidence>
<dbReference type="HOGENOM" id="CLU_128526_0_0_1"/>
<dbReference type="PANTHER" id="PTHR13193">
    <property type="entry name" value="CGI-140"/>
    <property type="match status" value="1"/>
</dbReference>
<dbReference type="PaxDb" id="55529-EKX32475"/>
<feature type="region of interest" description="Disordered" evidence="6">
    <location>
        <begin position="1"/>
        <end position="21"/>
    </location>
</feature>
<evidence type="ECO:0000313" key="9">
    <source>
        <dbReference type="Proteomes" id="UP000011087"/>
    </source>
</evidence>
<evidence type="ECO:0008006" key="10">
    <source>
        <dbReference type="Google" id="ProtNLM"/>
    </source>
</evidence>
<evidence type="ECO:0000256" key="6">
    <source>
        <dbReference type="SAM" id="MobiDB-lite"/>
    </source>
</evidence>
<dbReference type="KEGG" id="gtt:GUITHDRAFT_82283"/>
<organism evidence="7">
    <name type="scientific">Guillardia theta (strain CCMP2712)</name>
    <name type="common">Cryptophyte</name>
    <dbReference type="NCBI Taxonomy" id="905079"/>
    <lineage>
        <taxon>Eukaryota</taxon>
        <taxon>Cryptophyceae</taxon>
        <taxon>Pyrenomonadales</taxon>
        <taxon>Geminigeraceae</taxon>
        <taxon>Guillardia</taxon>
    </lineage>
</organism>
<comment type="subcellular location">
    <subcellularLocation>
        <location evidence="1">Membrane</location>
    </subcellularLocation>
</comment>
<keyword evidence="5" id="KW-0472">Membrane</keyword>
<dbReference type="RefSeq" id="XP_005819455.1">
    <property type="nucleotide sequence ID" value="XM_005819398.1"/>
</dbReference>
<proteinExistence type="inferred from homology"/>
<reference evidence="7 9" key="1">
    <citation type="journal article" date="2012" name="Nature">
        <title>Algal genomes reveal evolutionary mosaicism and the fate of nucleomorphs.</title>
        <authorList>
            <consortium name="DOE Joint Genome Institute"/>
            <person name="Curtis B.A."/>
            <person name="Tanifuji G."/>
            <person name="Burki F."/>
            <person name="Gruber A."/>
            <person name="Irimia M."/>
            <person name="Maruyama S."/>
            <person name="Arias M.C."/>
            <person name="Ball S.G."/>
            <person name="Gile G.H."/>
            <person name="Hirakawa Y."/>
            <person name="Hopkins J.F."/>
            <person name="Kuo A."/>
            <person name="Rensing S.A."/>
            <person name="Schmutz J."/>
            <person name="Symeonidi A."/>
            <person name="Elias M."/>
            <person name="Eveleigh R.J."/>
            <person name="Herman E.K."/>
            <person name="Klute M.J."/>
            <person name="Nakayama T."/>
            <person name="Obornik M."/>
            <person name="Reyes-Prieto A."/>
            <person name="Armbrust E.V."/>
            <person name="Aves S.J."/>
            <person name="Beiko R.G."/>
            <person name="Coutinho P."/>
            <person name="Dacks J.B."/>
            <person name="Durnford D.G."/>
            <person name="Fast N.M."/>
            <person name="Green B.R."/>
            <person name="Grisdale C.J."/>
            <person name="Hempel F."/>
            <person name="Henrissat B."/>
            <person name="Hoppner M.P."/>
            <person name="Ishida K."/>
            <person name="Kim E."/>
            <person name="Koreny L."/>
            <person name="Kroth P.G."/>
            <person name="Liu Y."/>
            <person name="Malik S.B."/>
            <person name="Maier U.G."/>
            <person name="McRose D."/>
            <person name="Mock T."/>
            <person name="Neilson J.A."/>
            <person name="Onodera N.T."/>
            <person name="Poole A.M."/>
            <person name="Pritham E.J."/>
            <person name="Richards T.A."/>
            <person name="Rocap G."/>
            <person name="Roy S.W."/>
            <person name="Sarai C."/>
            <person name="Schaack S."/>
            <person name="Shirato S."/>
            <person name="Slamovits C.H."/>
            <person name="Spencer D.F."/>
            <person name="Suzuki S."/>
            <person name="Worden A.Z."/>
            <person name="Zauner S."/>
            <person name="Barry K."/>
            <person name="Bell C."/>
            <person name="Bharti A.K."/>
            <person name="Crow J.A."/>
            <person name="Grimwood J."/>
            <person name="Kramer R."/>
            <person name="Lindquist E."/>
            <person name="Lucas S."/>
            <person name="Salamov A."/>
            <person name="McFadden G.I."/>
            <person name="Lane C.E."/>
            <person name="Keeling P.J."/>
            <person name="Gray M.W."/>
            <person name="Grigoriev I.V."/>
            <person name="Archibald J.M."/>
        </authorList>
    </citation>
    <scope>NUCLEOTIDE SEQUENCE</scope>
    <source>
        <strain evidence="7 9">CCMP2712</strain>
    </source>
</reference>
<keyword evidence="4" id="KW-1133">Transmembrane helix</keyword>
<evidence type="ECO:0000256" key="5">
    <source>
        <dbReference type="ARBA" id="ARBA00023136"/>
    </source>
</evidence>
<dbReference type="GO" id="GO:0005789">
    <property type="term" value="C:endoplasmic reticulum membrane"/>
    <property type="evidence" value="ECO:0007669"/>
    <property type="project" value="InterPro"/>
</dbReference>
<sequence>MQGAKRPDLVRPYTPPPPIPQEELPPDYMALLSLLFGLLGLLLKYKICSWLALYACLSSVANVKKSEVDLKQIASSLIFALMGLSMNYFKHQRELPV</sequence>
<dbReference type="GeneID" id="17289195"/>
<reference evidence="9" key="2">
    <citation type="submission" date="2012-11" db="EMBL/GenBank/DDBJ databases">
        <authorList>
            <person name="Kuo A."/>
            <person name="Curtis B.A."/>
            <person name="Tanifuji G."/>
            <person name="Burki F."/>
            <person name="Gruber A."/>
            <person name="Irimia M."/>
            <person name="Maruyama S."/>
            <person name="Arias M.C."/>
            <person name="Ball S.G."/>
            <person name="Gile G.H."/>
            <person name="Hirakawa Y."/>
            <person name="Hopkins J.F."/>
            <person name="Rensing S.A."/>
            <person name="Schmutz J."/>
            <person name="Symeonidi A."/>
            <person name="Elias M."/>
            <person name="Eveleigh R.J."/>
            <person name="Herman E.K."/>
            <person name="Klute M.J."/>
            <person name="Nakayama T."/>
            <person name="Obornik M."/>
            <person name="Reyes-Prieto A."/>
            <person name="Armbrust E.V."/>
            <person name="Aves S.J."/>
            <person name="Beiko R.G."/>
            <person name="Coutinho P."/>
            <person name="Dacks J.B."/>
            <person name="Durnford D.G."/>
            <person name="Fast N.M."/>
            <person name="Green B.R."/>
            <person name="Grisdale C."/>
            <person name="Hempe F."/>
            <person name="Henrissat B."/>
            <person name="Hoppner M.P."/>
            <person name="Ishida K.-I."/>
            <person name="Kim E."/>
            <person name="Koreny L."/>
            <person name="Kroth P.G."/>
            <person name="Liu Y."/>
            <person name="Malik S.-B."/>
            <person name="Maier U.G."/>
            <person name="McRose D."/>
            <person name="Mock T."/>
            <person name="Neilson J.A."/>
            <person name="Onodera N.T."/>
            <person name="Poole A.M."/>
            <person name="Pritham E.J."/>
            <person name="Richards T.A."/>
            <person name="Rocap G."/>
            <person name="Roy S.W."/>
            <person name="Sarai C."/>
            <person name="Schaack S."/>
            <person name="Shirato S."/>
            <person name="Slamovits C.H."/>
            <person name="Spencer D.F."/>
            <person name="Suzuki S."/>
            <person name="Worden A.Z."/>
            <person name="Zauner S."/>
            <person name="Barry K."/>
            <person name="Bell C."/>
            <person name="Bharti A.K."/>
            <person name="Crow J.A."/>
            <person name="Grimwood J."/>
            <person name="Kramer R."/>
            <person name="Lindquist E."/>
            <person name="Lucas S."/>
            <person name="Salamov A."/>
            <person name="McFadden G.I."/>
            <person name="Lane C.E."/>
            <person name="Keeling P.J."/>
            <person name="Gray M.W."/>
            <person name="Grigoriev I.V."/>
            <person name="Archibald J.M."/>
        </authorList>
    </citation>
    <scope>NUCLEOTIDE SEQUENCE</scope>
    <source>
        <strain evidence="9">CCMP2712</strain>
    </source>
</reference>
<dbReference type="eggNOG" id="KOG3462">
    <property type="taxonomic scope" value="Eukaryota"/>
</dbReference>
<name>L1I9E2_GUITC</name>
<accession>L1I9E2</accession>
<dbReference type="AlphaFoldDB" id="L1I9E2"/>
<dbReference type="PANTHER" id="PTHR13193:SF0">
    <property type="entry name" value="PAT COMPLEX SUBUNIT ASTERIX"/>
    <property type="match status" value="1"/>
</dbReference>
<keyword evidence="9" id="KW-1185">Reference proteome</keyword>
<evidence type="ECO:0000313" key="8">
    <source>
        <dbReference type="EnsemblProtists" id="EKX32475"/>
    </source>
</evidence>